<feature type="region of interest" description="Disordered" evidence="1">
    <location>
        <begin position="561"/>
        <end position="615"/>
    </location>
</feature>
<evidence type="ECO:0000256" key="1">
    <source>
        <dbReference type="SAM" id="MobiDB-lite"/>
    </source>
</evidence>
<dbReference type="GO" id="GO:0031625">
    <property type="term" value="F:ubiquitin protein ligase binding"/>
    <property type="evidence" value="ECO:0007669"/>
    <property type="project" value="TreeGrafter"/>
</dbReference>
<dbReference type="Proteomes" id="UP001165120">
    <property type="component" value="Unassembled WGS sequence"/>
</dbReference>
<feature type="domain" description="Arrestin C-terminal-like" evidence="2">
    <location>
        <begin position="286"/>
        <end position="430"/>
    </location>
</feature>
<dbReference type="Gene3D" id="2.60.40.640">
    <property type="match status" value="1"/>
</dbReference>
<reference evidence="3" key="1">
    <citation type="submission" date="2023-04" db="EMBL/GenBank/DDBJ databases">
        <title>Candida boidinii NBRC 10035.</title>
        <authorList>
            <person name="Ichikawa N."/>
            <person name="Sato H."/>
            <person name="Tonouchi N."/>
        </authorList>
    </citation>
    <scope>NUCLEOTIDE SEQUENCE</scope>
    <source>
        <strain evidence="3">NBRC 10035</strain>
    </source>
</reference>
<dbReference type="InterPro" id="IPR014752">
    <property type="entry name" value="Arrestin-like_C"/>
</dbReference>
<name>A0A9W6T0Z4_CANBO</name>
<feature type="compositionally biased region" description="Low complexity" evidence="1">
    <location>
        <begin position="469"/>
        <end position="486"/>
    </location>
</feature>
<sequence>MFQFGLSSHTQQHQQPPTLFDIRITSQNKNVIFIRGTQDEASPVRVTGHVVLSLPESINLKKISLNLMGSYKLDFLETFNENSQTKKSLINSIKEETVIFKSTWDNVLTNKSGIIRIGNYGDTVSSSANLFDLIDEDDQSQSQQSEFSTHSSSRPKFSKKQSNGNILESSVVKFTDSIPMGETPFPSYNSTSSSSSSTTATTTASPTFMLPKGNYSFPFEIVLPGNIPETVEGLQCGAILYRFESKIEGCKNYKNLPLCHKYIRIFRQPNPTDYIVTEDCSIENIWPGKIQYELRLPRKAITLGGKCKIHILIIPLIKNLKLEKISIGLKQYFMLKSLHKKKEVFEDEKLIYKIDLPKIDQSELPLDKWSLEAKITLPKKLKQCSPDINIKDNLIKVRHKLTINITLLNPDNHTSLIKSKIPIVLYTSPKESIIARNAYIDPHGKVRFRSGHCVLFSKPATQNSNQVQSSTATNNSITNTTASSHNNNRETLAENGLLPYNPSISTTVPMSPGPLPADPPSLTIAALNAFGDRNANDFTLNLRSLPGQSDNVSGANTAVENTVVESSKSPSPNESAILGPSSSSSSRPANIVIPSPPKFHRSNSGVLHSSPGATLQSRSLPLRSYNLPELHIDQSYEYGNALDEDDSNDEDSTDAIIEEDEILPSYKDSGKDLLFSPDLMTFSPGILTPAVLGSRSGTQTPSYFDIPEHNQPKSAVQQQLVQQQQQGGAISNERAVLNGNYQLNSGYTSPNTQFLSRVNSSTNLNVKGASGNSGGAGGISLATISDEVPEYNSIYDDDPVEEDEPAPLYDHISNTTNFTKINSNRLGISNTGGTSASISSNANTNPSNRNANNITIGSKSVNQREFAEYLRKKILNTQKNIYDNLDEATEEGQGSLAMGDTETISTANSPRVEDATSGDSINVSSKSPTPSINRGNPIEELGTSSSANNHNSKLRNPQSTGSTKSKSQPVTLSSSPSNSNPNSKSPSPSSSYLQLNLHTKNVPAKYSTKTKRMSASDLNSFFKSKSGNGSAVSLDRIHPTTTTNNPTVTDSAVSSSSNTASGSASNGGKSHPNVHLRSTSFTKLNFGRLNIAKKPSK</sequence>
<feature type="region of interest" description="Disordered" evidence="1">
    <location>
        <begin position="906"/>
        <end position="993"/>
    </location>
</feature>
<dbReference type="GO" id="GO:0005886">
    <property type="term" value="C:plasma membrane"/>
    <property type="evidence" value="ECO:0007669"/>
    <property type="project" value="TreeGrafter"/>
</dbReference>
<dbReference type="EMBL" id="BSXN01000528">
    <property type="protein sequence ID" value="GME68920.1"/>
    <property type="molecule type" value="Genomic_DNA"/>
</dbReference>
<dbReference type="GO" id="GO:0070086">
    <property type="term" value="P:ubiquitin-dependent endocytosis"/>
    <property type="evidence" value="ECO:0007669"/>
    <property type="project" value="TreeGrafter"/>
</dbReference>
<feature type="region of interest" description="Disordered" evidence="1">
    <location>
        <begin position="834"/>
        <end position="856"/>
    </location>
</feature>
<organism evidence="3 4">
    <name type="scientific">Candida boidinii</name>
    <name type="common">Yeast</name>
    <dbReference type="NCBI Taxonomy" id="5477"/>
    <lineage>
        <taxon>Eukaryota</taxon>
        <taxon>Fungi</taxon>
        <taxon>Dikarya</taxon>
        <taxon>Ascomycota</taxon>
        <taxon>Saccharomycotina</taxon>
        <taxon>Pichiomycetes</taxon>
        <taxon>Pichiales</taxon>
        <taxon>Pichiaceae</taxon>
        <taxon>Ogataea</taxon>
        <taxon>Ogataea/Candida clade</taxon>
    </lineage>
</organism>
<evidence type="ECO:0000313" key="4">
    <source>
        <dbReference type="Proteomes" id="UP001165120"/>
    </source>
</evidence>
<feature type="compositionally biased region" description="Polar residues" evidence="1">
    <location>
        <begin position="561"/>
        <end position="574"/>
    </location>
</feature>
<dbReference type="PANTHER" id="PTHR11188:SF62">
    <property type="entry name" value="ARRESTIN-RELATED TRAFFICKING ADAPTER 5"/>
    <property type="match status" value="1"/>
</dbReference>
<dbReference type="PANTHER" id="PTHR11188">
    <property type="entry name" value="ARRESTIN DOMAIN CONTAINING PROTEIN"/>
    <property type="match status" value="1"/>
</dbReference>
<feature type="region of interest" description="Disordered" evidence="1">
    <location>
        <begin position="1022"/>
        <end position="1081"/>
    </location>
</feature>
<dbReference type="InterPro" id="IPR050357">
    <property type="entry name" value="Arrestin_domain-protein"/>
</dbReference>
<dbReference type="AlphaFoldDB" id="A0A9W6T0Z4"/>
<proteinExistence type="predicted"/>
<keyword evidence="4" id="KW-1185">Reference proteome</keyword>
<feature type="region of interest" description="Disordered" evidence="1">
    <location>
        <begin position="464"/>
        <end position="487"/>
    </location>
</feature>
<evidence type="ECO:0000259" key="2">
    <source>
        <dbReference type="SMART" id="SM01017"/>
    </source>
</evidence>
<evidence type="ECO:0000313" key="3">
    <source>
        <dbReference type="EMBL" id="GME68920.1"/>
    </source>
</evidence>
<protein>
    <submittedName>
        <fullName evidence="3">Unnamed protein product</fullName>
    </submittedName>
</protein>
<feature type="compositionally biased region" description="Low complexity" evidence="1">
    <location>
        <begin position="1039"/>
        <end position="1070"/>
    </location>
</feature>
<feature type="compositionally biased region" description="Polar residues" evidence="1">
    <location>
        <begin position="1022"/>
        <end position="1031"/>
    </location>
</feature>
<feature type="compositionally biased region" description="Polar residues" evidence="1">
    <location>
        <begin position="917"/>
        <end position="934"/>
    </location>
</feature>
<accession>A0A9W6T0Z4</accession>
<comment type="caution">
    <text evidence="3">The sequence shown here is derived from an EMBL/GenBank/DDBJ whole genome shotgun (WGS) entry which is preliminary data.</text>
</comment>
<feature type="compositionally biased region" description="Low complexity" evidence="1">
    <location>
        <begin position="964"/>
        <end position="991"/>
    </location>
</feature>
<feature type="compositionally biased region" description="Low complexity" evidence="1">
    <location>
        <begin position="141"/>
        <end position="152"/>
    </location>
</feature>
<dbReference type="InterPro" id="IPR011022">
    <property type="entry name" value="Arrestin_C-like"/>
</dbReference>
<dbReference type="GO" id="GO:0005829">
    <property type="term" value="C:cytosol"/>
    <property type="evidence" value="ECO:0007669"/>
    <property type="project" value="TreeGrafter"/>
</dbReference>
<dbReference type="SMART" id="SM01017">
    <property type="entry name" value="Arrestin_C"/>
    <property type="match status" value="1"/>
</dbReference>
<feature type="compositionally biased region" description="Polar residues" evidence="1">
    <location>
        <begin position="602"/>
        <end position="615"/>
    </location>
</feature>
<gene>
    <name evidence="3" type="ORF">Cboi02_000195100</name>
</gene>
<feature type="region of interest" description="Disordered" evidence="1">
    <location>
        <begin position="141"/>
        <end position="162"/>
    </location>
</feature>
<feature type="compositionally biased region" description="Polar residues" evidence="1">
    <location>
        <begin position="942"/>
        <end position="963"/>
    </location>
</feature>
<dbReference type="GO" id="GO:0030674">
    <property type="term" value="F:protein-macromolecule adaptor activity"/>
    <property type="evidence" value="ECO:0007669"/>
    <property type="project" value="TreeGrafter"/>
</dbReference>
<dbReference type="Pfam" id="PF02752">
    <property type="entry name" value="Arrestin_C"/>
    <property type="match status" value="1"/>
</dbReference>